<dbReference type="Proteomes" id="UP001164929">
    <property type="component" value="Chromosome 12"/>
</dbReference>
<name>A0AAD6M152_9ROSI</name>
<accession>A0AAD6M152</accession>
<sequence length="58" mass="6767">MFSWMSMCHLLNTHNLLSMTMKLPLIESCYPITQALQIQHLLHNILKELGLWSVLTKT</sequence>
<dbReference type="EMBL" id="JAQIZT010000012">
    <property type="protein sequence ID" value="KAJ6977013.1"/>
    <property type="molecule type" value="Genomic_DNA"/>
</dbReference>
<protein>
    <submittedName>
        <fullName evidence="1">Uncharacterized protein</fullName>
    </submittedName>
</protein>
<evidence type="ECO:0000313" key="2">
    <source>
        <dbReference type="Proteomes" id="UP001164929"/>
    </source>
</evidence>
<proteinExistence type="predicted"/>
<organism evidence="1 2">
    <name type="scientific">Populus alba x Populus x berolinensis</name>
    <dbReference type="NCBI Taxonomy" id="444605"/>
    <lineage>
        <taxon>Eukaryota</taxon>
        <taxon>Viridiplantae</taxon>
        <taxon>Streptophyta</taxon>
        <taxon>Embryophyta</taxon>
        <taxon>Tracheophyta</taxon>
        <taxon>Spermatophyta</taxon>
        <taxon>Magnoliopsida</taxon>
        <taxon>eudicotyledons</taxon>
        <taxon>Gunneridae</taxon>
        <taxon>Pentapetalae</taxon>
        <taxon>rosids</taxon>
        <taxon>fabids</taxon>
        <taxon>Malpighiales</taxon>
        <taxon>Salicaceae</taxon>
        <taxon>Saliceae</taxon>
        <taxon>Populus</taxon>
    </lineage>
</organism>
<keyword evidence="2" id="KW-1185">Reference proteome</keyword>
<dbReference type="AlphaFoldDB" id="A0AAD6M152"/>
<evidence type="ECO:0000313" key="1">
    <source>
        <dbReference type="EMBL" id="KAJ6977013.1"/>
    </source>
</evidence>
<reference evidence="1" key="1">
    <citation type="journal article" date="2023" name="Mol. Ecol. Resour.">
        <title>Chromosome-level genome assembly of a triploid poplar Populus alba 'Berolinensis'.</title>
        <authorList>
            <person name="Chen S."/>
            <person name="Yu Y."/>
            <person name="Wang X."/>
            <person name="Wang S."/>
            <person name="Zhang T."/>
            <person name="Zhou Y."/>
            <person name="He R."/>
            <person name="Meng N."/>
            <person name="Wang Y."/>
            <person name="Liu W."/>
            <person name="Liu Z."/>
            <person name="Liu J."/>
            <person name="Guo Q."/>
            <person name="Huang H."/>
            <person name="Sederoff R.R."/>
            <person name="Wang G."/>
            <person name="Qu G."/>
            <person name="Chen S."/>
        </authorList>
    </citation>
    <scope>NUCLEOTIDE SEQUENCE</scope>
    <source>
        <strain evidence="1">SC-2020</strain>
    </source>
</reference>
<gene>
    <name evidence="1" type="ORF">NC653_029021</name>
</gene>
<comment type="caution">
    <text evidence="1">The sequence shown here is derived from an EMBL/GenBank/DDBJ whole genome shotgun (WGS) entry which is preliminary data.</text>
</comment>